<keyword evidence="3" id="KW-1185">Reference proteome</keyword>
<dbReference type="RefSeq" id="WP_111591190.1">
    <property type="nucleotide sequence ID" value="NZ_QLMA01000002.1"/>
</dbReference>
<dbReference type="OrthoDB" id="1454647at2"/>
<reference evidence="2 3" key="1">
    <citation type="submission" date="2018-06" db="EMBL/GenBank/DDBJ databases">
        <title>Genomic Encyclopedia of Archaeal and Bacterial Type Strains, Phase II (KMG-II): from individual species to whole genera.</title>
        <authorList>
            <person name="Goeker M."/>
        </authorList>
    </citation>
    <scope>NUCLEOTIDE SEQUENCE [LARGE SCALE GENOMIC DNA]</scope>
    <source>
        <strain evidence="2 3">DSM 29821</strain>
    </source>
</reference>
<accession>A0A327W4V7</accession>
<dbReference type="EMBL" id="QLMA01000002">
    <property type="protein sequence ID" value="RAJ85537.1"/>
    <property type="molecule type" value="Genomic_DNA"/>
</dbReference>
<evidence type="ECO:0000313" key="2">
    <source>
        <dbReference type="EMBL" id="RAJ85537.1"/>
    </source>
</evidence>
<feature type="compositionally biased region" description="Low complexity" evidence="1">
    <location>
        <begin position="33"/>
        <end position="44"/>
    </location>
</feature>
<protein>
    <submittedName>
        <fullName evidence="2">Uncharacterized protein</fullName>
    </submittedName>
</protein>
<evidence type="ECO:0000313" key="3">
    <source>
        <dbReference type="Proteomes" id="UP000249819"/>
    </source>
</evidence>
<name>A0A327W4V7_9BACT</name>
<gene>
    <name evidence="2" type="ORF">CLV59_102241</name>
</gene>
<proteinExistence type="predicted"/>
<feature type="region of interest" description="Disordered" evidence="1">
    <location>
        <begin position="33"/>
        <end position="58"/>
    </location>
</feature>
<sequence length="203" mass="21999">MKGIIKFLGWAFLALIVLGIIGAVFTKKSDKGTTTTVATSGTADAKPADTGKEGENAAATSAAPAISWAYSESEDKMTSSVIKYATVDAKDQLEFDFPYNGGSTATIIIRKKKGQNDVLLQVSKGQFNSKVNGQNIMLRFDEEPAFSLNTSSPSTHEGNVLFINNAEKFINKAKKAKKLLVEAEFFNSGTRQMEFPVEGLQWN</sequence>
<dbReference type="Proteomes" id="UP000249819">
    <property type="component" value="Unassembled WGS sequence"/>
</dbReference>
<evidence type="ECO:0000256" key="1">
    <source>
        <dbReference type="SAM" id="MobiDB-lite"/>
    </source>
</evidence>
<feature type="compositionally biased region" description="Basic and acidic residues" evidence="1">
    <location>
        <begin position="46"/>
        <end position="55"/>
    </location>
</feature>
<organism evidence="2 3">
    <name type="scientific">Chitinophaga dinghuensis</name>
    <dbReference type="NCBI Taxonomy" id="1539050"/>
    <lineage>
        <taxon>Bacteria</taxon>
        <taxon>Pseudomonadati</taxon>
        <taxon>Bacteroidota</taxon>
        <taxon>Chitinophagia</taxon>
        <taxon>Chitinophagales</taxon>
        <taxon>Chitinophagaceae</taxon>
        <taxon>Chitinophaga</taxon>
    </lineage>
</organism>
<dbReference type="AlphaFoldDB" id="A0A327W4V7"/>
<comment type="caution">
    <text evidence="2">The sequence shown here is derived from an EMBL/GenBank/DDBJ whole genome shotgun (WGS) entry which is preliminary data.</text>
</comment>